<feature type="coiled-coil region" evidence="1">
    <location>
        <begin position="414"/>
        <end position="441"/>
    </location>
</feature>
<comment type="caution">
    <text evidence="2">The sequence shown here is derived from an EMBL/GenBank/DDBJ whole genome shotgun (WGS) entry which is preliminary data.</text>
</comment>
<evidence type="ECO:0000313" key="2">
    <source>
        <dbReference type="EMBL" id="PZP54668.1"/>
    </source>
</evidence>
<dbReference type="EMBL" id="QFOT01000118">
    <property type="protein sequence ID" value="PZP54668.1"/>
    <property type="molecule type" value="Genomic_DNA"/>
</dbReference>
<organism evidence="2 3">
    <name type="scientific">Micavibrio aeruginosavorus</name>
    <dbReference type="NCBI Taxonomy" id="349221"/>
    <lineage>
        <taxon>Bacteria</taxon>
        <taxon>Pseudomonadati</taxon>
        <taxon>Bdellovibrionota</taxon>
        <taxon>Bdellovibrionia</taxon>
        <taxon>Bdellovibrionales</taxon>
        <taxon>Pseudobdellovibrionaceae</taxon>
        <taxon>Micavibrio</taxon>
    </lineage>
</organism>
<feature type="coiled-coil region" evidence="1">
    <location>
        <begin position="732"/>
        <end position="791"/>
    </location>
</feature>
<name>A0A2W5FHB6_9BACT</name>
<dbReference type="AlphaFoldDB" id="A0A2W5FHB6"/>
<protein>
    <submittedName>
        <fullName evidence="2">Uncharacterized protein</fullName>
    </submittedName>
</protein>
<reference evidence="2 3" key="1">
    <citation type="submission" date="2017-08" db="EMBL/GenBank/DDBJ databases">
        <title>Infants hospitalized years apart are colonized by the same room-sourced microbial strains.</title>
        <authorList>
            <person name="Brooks B."/>
            <person name="Olm M.R."/>
            <person name="Firek B.A."/>
            <person name="Baker R."/>
            <person name="Thomas B.C."/>
            <person name="Morowitz M.J."/>
            <person name="Banfield J.F."/>
        </authorList>
    </citation>
    <scope>NUCLEOTIDE SEQUENCE [LARGE SCALE GENOMIC DNA]</scope>
    <source>
        <strain evidence="2">S2_006_000_R2_64</strain>
    </source>
</reference>
<feature type="coiled-coil region" evidence="1">
    <location>
        <begin position="975"/>
        <end position="1009"/>
    </location>
</feature>
<evidence type="ECO:0000313" key="3">
    <source>
        <dbReference type="Proteomes" id="UP000249739"/>
    </source>
</evidence>
<accession>A0A2W5FHB6</accession>
<gene>
    <name evidence="2" type="ORF">DI586_09200</name>
</gene>
<dbReference type="Proteomes" id="UP000249739">
    <property type="component" value="Unassembled WGS sequence"/>
</dbReference>
<proteinExistence type="predicted"/>
<evidence type="ECO:0000256" key="1">
    <source>
        <dbReference type="SAM" id="Coils"/>
    </source>
</evidence>
<keyword evidence="1" id="KW-0175">Coiled coil</keyword>
<sequence length="1172" mass="130676">MVQSSQSNLRSKLMSDDSVLELDTEVKETPATARVFQGKNPTLRNWKIAAPDQPFAARPVAAASFDETDEELSRIKSAHNDKFNINTPKWLEIVQYVSVFATAAWLTYSSVYLSSIPNIMADVFSSPVRTGGVLAAILAPVALLWLCVTTWQRRSDAHLYAEALRRELQRLLFPTEEQSKAVNRDIQLLVQQAVEISTSSRAALKAIQKARQGLRAEIRDFSGVSQKTEFHIDRLTDTLNKRADELLKLTDQIEQRSKNIQEEVKSGVEVWSEISSEALEKVGEIQTSFDKSTQTFESQTMLLSAASHRLSSEAGKMEAGFETGFSKLEDLSDKGIQSFEKITTSLEKFDDISKGIFARSESVQENLAKQSEAMKEAAKDLSTRVDALDEVGNSAAHKLGEALSMALSGSDSIVSAVRRAREQLEKTAVETTNKAEELLEQTDKHIENMSSTASDRLSKIQDMMQGFDSRHKDIAEVLEQLTQQNENVGVVTDTALDRLTTAVHLLDQSAEKIDIKSAKPVMEIREATEQLASQVDRIHQSLQSGIADIDINTSKARSAAEEIAKSLREHTQDMTSLSGQVVGHAKTINNQLDDHKDKLCRFIEETEIRIDGFEDRIENQLGIFVQTVEVVENNIDNLGKGLDEKGRKAVDDTASYAGELKIIEVDVADQLAKLSAQTMQTSLIIKDYETGIRKSVEATEPLYKKMVEDAQTVDNRFDRLRDSAEASSNDILARMEALSQELESQISKLNSEVEDSERGLTSLTQDIKGSVVEIEQSADQASEKLKQMQTVIQGRTEDLQLLADHAELKIGNLQKTFEHNSSEIHAALTQATSKMEDATDQFEKSSNTIEERTDSSSRKIEIMSNMFIEEGHRLALSGEQTLHKASRIVTSIQEEGLKLADKATATLSDIQRASDSLSIRAREIDEYSKAALGSTQGYNNSLKEQVRIISESSAEVVDTIGDALNNLQMQAEESARQGEKIVDKVEKARQNLDKESDRLEIVAKKATDATDEAAAKFTRHSSSIMKSAEDISSHAERIRTLQIRSTREAFLSSAKFIIESLHSLAVDVSRHLEDNVDDRSWRAYQKGDVSVFTRRLVQISDEVPMERVRRKFSEDGEFRNYTNRYIRQFEELYEAAQSNDHGELLSSIFVSSDVGKLYRLLCDISGRSAKAV</sequence>